<dbReference type="OrthoDB" id="7701509at2759"/>
<gene>
    <name evidence="3" type="ORF">TBRA_LOCUS11918</name>
</gene>
<dbReference type="GO" id="GO:0003824">
    <property type="term" value="F:catalytic activity"/>
    <property type="evidence" value="ECO:0007669"/>
    <property type="project" value="InterPro"/>
</dbReference>
<sequence>MPPTARIHATIGTRSLDCSGPSARWFYWRYHETGARVLEMFVRLASDVNAPFEAKNPFFDENNFLGRYGALKNLEKFFFCGVFSSKSKKESENGIFNKKRFLEPRWFRYLEPDGSESTANVLLFFDILETGAISLLTNTGEILIVACYRSPTGHNNITVNDIKGISEAVKNYDKFIVVGDFNAHHPFWGDDNSCANGQQVVAVFLDIKGAYNSVIPNLLLKDLAELNIPPELLKFFQKLLVKRTLIPTNLSNPDITEGEARKGLPQGSCLSPTLWSIYTKFIKATIGQRANILEFADDIVIYTKSKNISKTLREMEEEVNNLHIKLKEKNLQLAPQKFRSENHTHKRAPDAGAKAQLERMMAPEARTTLTR</sequence>
<dbReference type="SUPFAM" id="SSF56219">
    <property type="entry name" value="DNase I-like"/>
    <property type="match status" value="1"/>
</dbReference>
<keyword evidence="4" id="KW-1185">Reference proteome</keyword>
<dbReference type="InterPro" id="IPR000477">
    <property type="entry name" value="RT_dom"/>
</dbReference>
<evidence type="ECO:0000256" key="1">
    <source>
        <dbReference type="SAM" id="Coils"/>
    </source>
</evidence>
<evidence type="ECO:0000313" key="3">
    <source>
        <dbReference type="EMBL" id="CAB0040189.1"/>
    </source>
</evidence>
<dbReference type="PANTHER" id="PTHR33481">
    <property type="entry name" value="REVERSE TRANSCRIPTASE"/>
    <property type="match status" value="1"/>
</dbReference>
<protein>
    <recommendedName>
        <fullName evidence="2">Reverse transcriptase domain-containing protein</fullName>
    </recommendedName>
</protein>
<dbReference type="SUPFAM" id="SSF56672">
    <property type="entry name" value="DNA/RNA polymerases"/>
    <property type="match status" value="1"/>
</dbReference>
<dbReference type="PANTHER" id="PTHR33481:SF1">
    <property type="entry name" value="ENDONUCLEASE_EXONUCLEASE_PHOSPHATASE DOMAIN-CONTAINING PROTEIN-RELATED"/>
    <property type="match status" value="1"/>
</dbReference>
<dbReference type="Proteomes" id="UP000479190">
    <property type="component" value="Unassembled WGS sequence"/>
</dbReference>
<dbReference type="PROSITE" id="PS50878">
    <property type="entry name" value="RT_POL"/>
    <property type="match status" value="1"/>
</dbReference>
<proteinExistence type="predicted"/>
<reference evidence="3 4" key="1">
    <citation type="submission" date="2020-02" db="EMBL/GenBank/DDBJ databases">
        <authorList>
            <person name="Ferguson B K."/>
        </authorList>
    </citation>
    <scope>NUCLEOTIDE SEQUENCE [LARGE SCALE GENOMIC DNA]</scope>
</reference>
<dbReference type="EMBL" id="CADCXV010001006">
    <property type="protein sequence ID" value="CAB0040189.1"/>
    <property type="molecule type" value="Genomic_DNA"/>
</dbReference>
<evidence type="ECO:0000259" key="2">
    <source>
        <dbReference type="PROSITE" id="PS50878"/>
    </source>
</evidence>
<keyword evidence="1" id="KW-0175">Coiled coil</keyword>
<organism evidence="3 4">
    <name type="scientific">Trichogramma brassicae</name>
    <dbReference type="NCBI Taxonomy" id="86971"/>
    <lineage>
        <taxon>Eukaryota</taxon>
        <taxon>Metazoa</taxon>
        <taxon>Ecdysozoa</taxon>
        <taxon>Arthropoda</taxon>
        <taxon>Hexapoda</taxon>
        <taxon>Insecta</taxon>
        <taxon>Pterygota</taxon>
        <taxon>Neoptera</taxon>
        <taxon>Endopterygota</taxon>
        <taxon>Hymenoptera</taxon>
        <taxon>Apocrita</taxon>
        <taxon>Proctotrupomorpha</taxon>
        <taxon>Chalcidoidea</taxon>
        <taxon>Trichogrammatidae</taxon>
        <taxon>Trichogramma</taxon>
    </lineage>
</organism>
<feature type="coiled-coil region" evidence="1">
    <location>
        <begin position="305"/>
        <end position="332"/>
    </location>
</feature>
<dbReference type="GO" id="GO:0071897">
    <property type="term" value="P:DNA biosynthetic process"/>
    <property type="evidence" value="ECO:0007669"/>
    <property type="project" value="UniProtKB-ARBA"/>
</dbReference>
<name>A0A6H5IWL9_9HYME</name>
<dbReference type="InterPro" id="IPR043502">
    <property type="entry name" value="DNA/RNA_pol_sf"/>
</dbReference>
<dbReference type="Pfam" id="PF00078">
    <property type="entry name" value="RVT_1"/>
    <property type="match status" value="1"/>
</dbReference>
<evidence type="ECO:0000313" key="4">
    <source>
        <dbReference type="Proteomes" id="UP000479190"/>
    </source>
</evidence>
<accession>A0A6H5IWL9</accession>
<dbReference type="InterPro" id="IPR036691">
    <property type="entry name" value="Endo/exonu/phosph_ase_sf"/>
</dbReference>
<feature type="domain" description="Reverse transcriptase" evidence="2">
    <location>
        <begin position="1"/>
        <end position="355"/>
    </location>
</feature>
<dbReference type="Gene3D" id="3.60.10.10">
    <property type="entry name" value="Endonuclease/exonuclease/phosphatase"/>
    <property type="match status" value="1"/>
</dbReference>
<dbReference type="AlphaFoldDB" id="A0A6H5IWL9"/>